<name>A0A093XD50_TALMA</name>
<dbReference type="HOGENOM" id="CLU_3423345_0_0_1"/>
<organism evidence="1">
    <name type="scientific">Talaromyces marneffei PM1</name>
    <dbReference type="NCBI Taxonomy" id="1077442"/>
    <lineage>
        <taxon>Eukaryota</taxon>
        <taxon>Fungi</taxon>
        <taxon>Dikarya</taxon>
        <taxon>Ascomycota</taxon>
        <taxon>Pezizomycotina</taxon>
        <taxon>Eurotiomycetes</taxon>
        <taxon>Eurotiomycetidae</taxon>
        <taxon>Eurotiales</taxon>
        <taxon>Trichocomaceae</taxon>
        <taxon>Talaromyces</taxon>
        <taxon>Talaromyces sect. Talaromyces</taxon>
    </lineage>
</organism>
<evidence type="ECO:0000313" key="1">
    <source>
        <dbReference type="EMBL" id="KFX43138.1"/>
    </source>
</evidence>
<proteinExistence type="predicted"/>
<dbReference type="EMBL" id="JPOX01000037">
    <property type="protein sequence ID" value="KFX43138.1"/>
    <property type="molecule type" value="Genomic_DNA"/>
</dbReference>
<sequence>MEIPPDVLTRIYLTLLRNLSTPI</sequence>
<gene>
    <name evidence="1" type="ORF">GQ26_0370030</name>
</gene>
<comment type="caution">
    <text evidence="1">The sequence shown here is derived from an EMBL/GenBank/DDBJ whole genome shotgun (WGS) entry which is preliminary data.</text>
</comment>
<accession>A0A093XD50</accession>
<protein>
    <submittedName>
        <fullName evidence="1">Uncharacterized protein</fullName>
    </submittedName>
</protein>
<reference evidence="1" key="1">
    <citation type="journal article" date="2014" name="PLoS Genet.">
        <title>Signature Gene Expression Reveals Novel Clues to the Molecular Mechanisms of Dimorphic Transition in Penicillium marneffei.</title>
        <authorList>
            <person name="Yang E."/>
            <person name="Wang G."/>
            <person name="Cai J."/>
            <person name="Woo P.C."/>
            <person name="Lau S.K."/>
            <person name="Yuen K.-Y."/>
            <person name="Chow W.-N."/>
            <person name="Lin X."/>
        </authorList>
    </citation>
    <scope>NUCLEOTIDE SEQUENCE [LARGE SCALE GENOMIC DNA]</scope>
    <source>
        <strain evidence="1">PM1</strain>
    </source>
</reference>
<dbReference type="AlphaFoldDB" id="A0A093XD50"/>